<reference evidence="2" key="1">
    <citation type="submission" date="2017-01" db="EMBL/GenBank/DDBJ databases">
        <title>Genomic analysis of Xuhuaishuia manganoxidans DY6-4.</title>
        <authorList>
            <person name="Wang X."/>
        </authorList>
    </citation>
    <scope>NUCLEOTIDE SEQUENCE</scope>
    <source>
        <strain evidence="2">DY6-4</strain>
        <plasmid evidence="2">unnamed</plasmid>
    </source>
</reference>
<dbReference type="CDD" id="cd19097">
    <property type="entry name" value="AKR_unchar"/>
    <property type="match status" value="1"/>
</dbReference>
<dbReference type="RefSeq" id="WP_076981315.1">
    <property type="nucleotide sequence ID" value="NZ_CP019127.1"/>
</dbReference>
<dbReference type="InterPro" id="IPR023210">
    <property type="entry name" value="NADP_OxRdtase_dom"/>
</dbReference>
<organism evidence="2">
    <name type="scientific">Brevirhabdus pacifica</name>
    <dbReference type="NCBI Taxonomy" id="1267768"/>
    <lineage>
        <taxon>Bacteria</taxon>
        <taxon>Pseudomonadati</taxon>
        <taxon>Pseudomonadota</taxon>
        <taxon>Alphaproteobacteria</taxon>
        <taxon>Rhodobacterales</taxon>
        <taxon>Paracoccaceae</taxon>
        <taxon>Brevirhabdus</taxon>
    </lineage>
</organism>
<dbReference type="PANTHER" id="PTHR43312:SF1">
    <property type="entry name" value="NADP-DEPENDENT OXIDOREDUCTASE DOMAIN-CONTAINING PROTEIN"/>
    <property type="match status" value="1"/>
</dbReference>
<dbReference type="InterPro" id="IPR036812">
    <property type="entry name" value="NAD(P)_OxRdtase_dom_sf"/>
</dbReference>
<dbReference type="Pfam" id="PF00248">
    <property type="entry name" value="Aldo_ket_red"/>
    <property type="match status" value="1"/>
</dbReference>
<dbReference type="OrthoDB" id="7181835at2"/>
<proteinExistence type="predicted"/>
<dbReference type="PANTHER" id="PTHR43312">
    <property type="entry name" value="D-THREO-ALDOSE 1-DEHYDROGENASE"/>
    <property type="match status" value="1"/>
</dbReference>
<evidence type="ECO:0000313" key="2">
    <source>
        <dbReference type="EMBL" id="APX91392.1"/>
    </source>
</evidence>
<feature type="domain" description="NADP-dependent oxidoreductase" evidence="1">
    <location>
        <begin position="2"/>
        <end position="264"/>
    </location>
</feature>
<sequence>MKLALGGAQFGMAYGATNTAGQPDPAVVAAILDRASAAGIDLIDTAPAYGSSEAVIGAQPAAQDFRVVTKTPAGNALLEDPDGLETRLRHSLAQLGRDRLEGLLFHNADVLLSPGGETLFTRAEALREAGLVARIGVSVYDAEQIRAVLARHAPQIVQLPMNVLDQRLIRSGVLDELAARGIELHVRSAFLQGVLLADPAALPGRFDDLRPHLTRWRHLVAEAGLTPAAAALGFLRSLPQVERIVVGVQDADQLDELIAAHDSPVPLPDFSALSLEDPQLVDPRHWRAA</sequence>
<dbReference type="EMBL" id="CP019127">
    <property type="protein sequence ID" value="APX91392.1"/>
    <property type="molecule type" value="Genomic_DNA"/>
</dbReference>
<dbReference type="AlphaFoldDB" id="A0A1P8QYE3"/>
<geneLocation type="plasmid" evidence="2">
    <name>unnamed</name>
</geneLocation>
<evidence type="ECO:0000259" key="1">
    <source>
        <dbReference type="Pfam" id="PF00248"/>
    </source>
</evidence>
<gene>
    <name evidence="2" type="ORF">BV394_15970</name>
</gene>
<keyword evidence="2" id="KW-0614">Plasmid</keyword>
<dbReference type="SUPFAM" id="SSF51430">
    <property type="entry name" value="NAD(P)-linked oxidoreductase"/>
    <property type="match status" value="1"/>
</dbReference>
<protein>
    <recommendedName>
        <fullName evidence="1">NADP-dependent oxidoreductase domain-containing protein</fullName>
    </recommendedName>
</protein>
<name>A0A1P8QYE3_9RHOB</name>
<dbReference type="InterPro" id="IPR053135">
    <property type="entry name" value="AKR2_Oxidoreductase"/>
</dbReference>
<dbReference type="Gene3D" id="3.20.20.100">
    <property type="entry name" value="NADP-dependent oxidoreductase domain"/>
    <property type="match status" value="1"/>
</dbReference>
<accession>A0A1P8QYE3</accession>